<evidence type="ECO:0000313" key="7">
    <source>
        <dbReference type="Proteomes" id="UP000268014"/>
    </source>
</evidence>
<dbReference type="WBParaSite" id="HPLM_0002153401-mRNA-1">
    <property type="protein sequence ID" value="HPLM_0002153401-mRNA-1"/>
    <property type="gene ID" value="HPLM_0002153401"/>
</dbReference>
<dbReference type="Proteomes" id="UP000268014">
    <property type="component" value="Unassembled WGS sequence"/>
</dbReference>
<dbReference type="OrthoDB" id="26525at2759"/>
<dbReference type="SMART" id="SM00054">
    <property type="entry name" value="EFh"/>
    <property type="match status" value="6"/>
</dbReference>
<keyword evidence="4" id="KW-0732">Signal</keyword>
<sequence>MMRFLLLAATTTIIYAAKDLSREPLENVNSFDSVDTDSNGAITYNEFEKWYKKTQHESSDVKIKNLFHKFDASRDQVLDVAEFVPLAYEISRKPVDTAEEIFKRMDLNHDNVIDTNEAAISRKEYGAGIIDSVLAVADVNGDGQLTYEEFKVQLDYNRPKSRKEANKEMAYKVLNYIDQNRDGKLSAQEIRNFSSLYNKLSDAEITQVISTLDVDKDGFLTVHELERIPGKIAEVANIQPPPTV</sequence>
<dbReference type="PROSITE" id="PS00018">
    <property type="entry name" value="EF_HAND_1"/>
    <property type="match status" value="4"/>
</dbReference>
<dbReference type="GO" id="GO:0005509">
    <property type="term" value="F:calcium ion binding"/>
    <property type="evidence" value="ECO:0007669"/>
    <property type="project" value="InterPro"/>
</dbReference>
<evidence type="ECO:0000256" key="2">
    <source>
        <dbReference type="ARBA" id="ARBA00022737"/>
    </source>
</evidence>
<evidence type="ECO:0000259" key="5">
    <source>
        <dbReference type="PROSITE" id="PS50222"/>
    </source>
</evidence>
<dbReference type="STRING" id="6290.A0A0N4XAY9"/>
<evidence type="ECO:0000256" key="1">
    <source>
        <dbReference type="ARBA" id="ARBA00022723"/>
    </source>
</evidence>
<dbReference type="AlphaFoldDB" id="A0A0N4XAY9"/>
<dbReference type="EMBL" id="UZAF01023577">
    <property type="protein sequence ID" value="VDO90469.1"/>
    <property type="molecule type" value="Genomic_DNA"/>
</dbReference>
<dbReference type="Pfam" id="PF13499">
    <property type="entry name" value="EF-hand_7"/>
    <property type="match status" value="3"/>
</dbReference>
<protein>
    <submittedName>
        <fullName evidence="8">EF-hand</fullName>
    </submittedName>
</protein>
<keyword evidence="7" id="KW-1185">Reference proteome</keyword>
<proteinExistence type="predicted"/>
<dbReference type="InterPro" id="IPR002048">
    <property type="entry name" value="EF_hand_dom"/>
</dbReference>
<feature type="domain" description="EF-hand" evidence="5">
    <location>
        <begin position="125"/>
        <end position="160"/>
    </location>
</feature>
<accession>A0A0N4XAY9</accession>
<name>A0A0N4XAY9_HAEPC</name>
<feature type="domain" description="EF-hand" evidence="5">
    <location>
        <begin position="31"/>
        <end position="57"/>
    </location>
</feature>
<dbReference type="OMA" id="EMSRRPV"/>
<feature type="domain" description="EF-hand" evidence="5">
    <location>
        <begin position="200"/>
        <end position="235"/>
    </location>
</feature>
<dbReference type="Gene3D" id="1.10.238.10">
    <property type="entry name" value="EF-hand"/>
    <property type="match status" value="2"/>
</dbReference>
<dbReference type="PROSITE" id="PS50222">
    <property type="entry name" value="EF_HAND_2"/>
    <property type="match status" value="4"/>
</dbReference>
<feature type="chain" id="PRO_5043124434" evidence="4">
    <location>
        <begin position="17"/>
        <end position="244"/>
    </location>
</feature>
<evidence type="ECO:0000313" key="8">
    <source>
        <dbReference type="WBParaSite" id="HPLM_0002153401-mRNA-1"/>
    </source>
</evidence>
<keyword evidence="2" id="KW-0677">Repeat</keyword>
<feature type="domain" description="EF-hand" evidence="5">
    <location>
        <begin position="58"/>
        <end position="93"/>
    </location>
</feature>
<evidence type="ECO:0000256" key="4">
    <source>
        <dbReference type="SAM" id="SignalP"/>
    </source>
</evidence>
<dbReference type="PANTHER" id="PTHR45942">
    <property type="entry name" value="PROTEIN PHOSPATASE 3 REGULATORY SUBUNIT B ALPHA ISOFORM TYPE 1"/>
    <property type="match status" value="1"/>
</dbReference>
<keyword evidence="3" id="KW-0106">Calcium</keyword>
<reference evidence="8" key="1">
    <citation type="submission" date="2017-02" db="UniProtKB">
        <authorList>
            <consortium name="WormBaseParasite"/>
        </authorList>
    </citation>
    <scope>IDENTIFICATION</scope>
</reference>
<gene>
    <name evidence="6" type="ORF">HPLM_LOCUS21523</name>
</gene>
<evidence type="ECO:0000256" key="3">
    <source>
        <dbReference type="ARBA" id="ARBA00022837"/>
    </source>
</evidence>
<dbReference type="SUPFAM" id="SSF47473">
    <property type="entry name" value="EF-hand"/>
    <property type="match status" value="2"/>
</dbReference>
<feature type="signal peptide" evidence="4">
    <location>
        <begin position="1"/>
        <end position="16"/>
    </location>
</feature>
<organism evidence="8">
    <name type="scientific">Haemonchus placei</name>
    <name type="common">Barber's pole worm</name>
    <dbReference type="NCBI Taxonomy" id="6290"/>
    <lineage>
        <taxon>Eukaryota</taxon>
        <taxon>Metazoa</taxon>
        <taxon>Ecdysozoa</taxon>
        <taxon>Nematoda</taxon>
        <taxon>Chromadorea</taxon>
        <taxon>Rhabditida</taxon>
        <taxon>Rhabditina</taxon>
        <taxon>Rhabditomorpha</taxon>
        <taxon>Strongyloidea</taxon>
        <taxon>Trichostrongylidae</taxon>
        <taxon>Haemonchus</taxon>
    </lineage>
</organism>
<dbReference type="InterPro" id="IPR011992">
    <property type="entry name" value="EF-hand-dom_pair"/>
</dbReference>
<reference evidence="6 7" key="2">
    <citation type="submission" date="2018-11" db="EMBL/GenBank/DDBJ databases">
        <authorList>
            <consortium name="Pathogen Informatics"/>
        </authorList>
    </citation>
    <scope>NUCLEOTIDE SEQUENCE [LARGE SCALE GENOMIC DNA]</scope>
    <source>
        <strain evidence="6 7">MHpl1</strain>
    </source>
</reference>
<evidence type="ECO:0000313" key="6">
    <source>
        <dbReference type="EMBL" id="VDO90469.1"/>
    </source>
</evidence>
<dbReference type="InterPro" id="IPR018247">
    <property type="entry name" value="EF_Hand_1_Ca_BS"/>
</dbReference>
<keyword evidence="1" id="KW-0479">Metal-binding</keyword>